<accession>A0A2T0QF71</accession>
<proteinExistence type="predicted"/>
<feature type="region of interest" description="Disordered" evidence="1">
    <location>
        <begin position="81"/>
        <end position="101"/>
    </location>
</feature>
<sequence>MAKFVVALVAVHGLGRRETRYLLLTDLDRARGRPGVHRVLRHTAYLDEVTLALASDWLRDRHQRWPLTTNPYLLVSRQTVADDRLPPSPPWSSTPSTDPSV</sequence>
<evidence type="ECO:0000256" key="1">
    <source>
        <dbReference type="SAM" id="MobiDB-lite"/>
    </source>
</evidence>
<keyword evidence="3" id="KW-1185">Reference proteome</keyword>
<gene>
    <name evidence="2" type="ORF">CLV72_1011157</name>
</gene>
<reference evidence="2 3" key="1">
    <citation type="submission" date="2018-03" db="EMBL/GenBank/DDBJ databases">
        <title>Genomic Encyclopedia of Archaeal and Bacterial Type Strains, Phase II (KMG-II): from individual species to whole genera.</title>
        <authorList>
            <person name="Goeker M."/>
        </authorList>
    </citation>
    <scope>NUCLEOTIDE SEQUENCE [LARGE SCALE GENOMIC DNA]</scope>
    <source>
        <strain evidence="2 3">DSM 45601</strain>
    </source>
</reference>
<dbReference type="EMBL" id="PVZC01000001">
    <property type="protein sequence ID" value="PRY02555.1"/>
    <property type="molecule type" value="Genomic_DNA"/>
</dbReference>
<dbReference type="OrthoDB" id="3216692at2"/>
<evidence type="ECO:0000313" key="3">
    <source>
        <dbReference type="Proteomes" id="UP000237846"/>
    </source>
</evidence>
<comment type="caution">
    <text evidence="2">The sequence shown here is derived from an EMBL/GenBank/DDBJ whole genome shotgun (WGS) entry which is preliminary data.</text>
</comment>
<organism evidence="2 3">
    <name type="scientific">Allonocardiopsis opalescens</name>
    <dbReference type="NCBI Taxonomy" id="1144618"/>
    <lineage>
        <taxon>Bacteria</taxon>
        <taxon>Bacillati</taxon>
        <taxon>Actinomycetota</taxon>
        <taxon>Actinomycetes</taxon>
        <taxon>Streptosporangiales</taxon>
        <taxon>Allonocardiopsis</taxon>
    </lineage>
</organism>
<evidence type="ECO:0000313" key="2">
    <source>
        <dbReference type="EMBL" id="PRY02555.1"/>
    </source>
</evidence>
<dbReference type="AlphaFoldDB" id="A0A2T0QF71"/>
<dbReference type="Proteomes" id="UP000237846">
    <property type="component" value="Unassembled WGS sequence"/>
</dbReference>
<dbReference type="RefSeq" id="WP_146159352.1">
    <property type="nucleotide sequence ID" value="NZ_PVZC01000001.1"/>
</dbReference>
<protein>
    <submittedName>
        <fullName evidence="2">Uncharacterized protein</fullName>
    </submittedName>
</protein>
<name>A0A2T0QF71_9ACTN</name>